<evidence type="ECO:0000256" key="2">
    <source>
        <dbReference type="ARBA" id="ARBA00022801"/>
    </source>
</evidence>
<gene>
    <name evidence="4" type="ORF">ACFFFR_07465</name>
</gene>
<protein>
    <submittedName>
        <fullName evidence="4">Sulfatase</fullName>
    </submittedName>
</protein>
<dbReference type="Proteomes" id="UP001589862">
    <property type="component" value="Unassembled WGS sequence"/>
</dbReference>
<dbReference type="PANTHER" id="PTHR45953">
    <property type="entry name" value="IDURONATE 2-SULFATASE"/>
    <property type="match status" value="1"/>
</dbReference>
<evidence type="ECO:0000313" key="5">
    <source>
        <dbReference type="Proteomes" id="UP001589862"/>
    </source>
</evidence>
<organism evidence="4 5">
    <name type="scientific">Micrococcoides hystricis</name>
    <dbReference type="NCBI Taxonomy" id="1572761"/>
    <lineage>
        <taxon>Bacteria</taxon>
        <taxon>Bacillati</taxon>
        <taxon>Actinomycetota</taxon>
        <taxon>Actinomycetes</taxon>
        <taxon>Micrococcales</taxon>
        <taxon>Micrococcaceae</taxon>
        <taxon>Micrococcoides</taxon>
    </lineage>
</organism>
<feature type="domain" description="Sulfatase N-terminal" evidence="3">
    <location>
        <begin position="5"/>
        <end position="414"/>
    </location>
</feature>
<comment type="caution">
    <text evidence="4">The sequence shown here is derived from an EMBL/GenBank/DDBJ whole genome shotgun (WGS) entry which is preliminary data.</text>
</comment>
<keyword evidence="2" id="KW-0378">Hydrolase</keyword>
<dbReference type="Pfam" id="PF00884">
    <property type="entry name" value="Sulfatase"/>
    <property type="match status" value="1"/>
</dbReference>
<dbReference type="InterPro" id="IPR000917">
    <property type="entry name" value="Sulfatase_N"/>
</dbReference>
<dbReference type="InterPro" id="IPR017850">
    <property type="entry name" value="Alkaline_phosphatase_core_sf"/>
</dbReference>
<dbReference type="Gene3D" id="3.40.720.10">
    <property type="entry name" value="Alkaline Phosphatase, subunit A"/>
    <property type="match status" value="1"/>
</dbReference>
<dbReference type="PANTHER" id="PTHR45953:SF1">
    <property type="entry name" value="IDURONATE 2-SULFATASE"/>
    <property type="match status" value="1"/>
</dbReference>
<name>A0ABV6PAT1_9MICC</name>
<accession>A0ABV6PAT1</accession>
<keyword evidence="1" id="KW-0479">Metal-binding</keyword>
<proteinExistence type="predicted"/>
<dbReference type="SUPFAM" id="SSF53649">
    <property type="entry name" value="Alkaline phosphatase-like"/>
    <property type="match status" value="1"/>
</dbReference>
<dbReference type="EMBL" id="JBHLUB010000029">
    <property type="protein sequence ID" value="MFC0582219.1"/>
    <property type="molecule type" value="Genomic_DNA"/>
</dbReference>
<keyword evidence="5" id="KW-1185">Reference proteome</keyword>
<evidence type="ECO:0000256" key="1">
    <source>
        <dbReference type="ARBA" id="ARBA00022723"/>
    </source>
</evidence>
<evidence type="ECO:0000313" key="4">
    <source>
        <dbReference type="EMBL" id="MFC0582219.1"/>
    </source>
</evidence>
<dbReference type="RefSeq" id="WP_377459216.1">
    <property type="nucleotide sequence ID" value="NZ_JBHLUB010000029.1"/>
</dbReference>
<reference evidence="4 5" key="1">
    <citation type="submission" date="2024-09" db="EMBL/GenBank/DDBJ databases">
        <authorList>
            <person name="Sun Q."/>
            <person name="Mori K."/>
        </authorList>
    </citation>
    <scope>NUCLEOTIDE SEQUENCE [LARGE SCALE GENOMIC DNA]</scope>
    <source>
        <strain evidence="4 5">NCAIM B.02604</strain>
    </source>
</reference>
<evidence type="ECO:0000259" key="3">
    <source>
        <dbReference type="Pfam" id="PF00884"/>
    </source>
</evidence>
<sequence>MTPRPNVLIFIADQLRADHLGFAGNQEVRTPHLDRLAKVSTQFTNAYVANPTCMPNRASLLTGRWPSAHGTRCNGIALDPDANTFVRQLARDGYRTAAVGKLHHQNMGWDYEGKQLAQIEETSPELLDPHVPDAVERSWEEGWDKWEDRQRHSAEYLPLPDDYYGYQHVDLIIGHGDAPGGHWEHWARQQGVEPRQLGGADASQQVAPSWEQVYTSEIPAAAHPTRFVGDKAIENLERCAQTEDPFFLFVSFPDPHHPFAPPKEYADRYDPAQLSLPETFHDDPQQVPAHIRAMLDRRGVPDEDPTMTFAVTEEQYSAALAAQYGLIEFMDEQIGRVLQHLEDSGQAENTIILFTSDHGDLFGDHGLMLKHFVHYTAVTNVPLLVHLPGQHSSHASDDLVSTTDIAPTILELTQAPSYRGIQGQSLVPLLETGTIEPGRAALLIEEDQPFSPEGLPAPARIRTVVSQQGRLTRYYGTDELEVYDHAVDPHERVNIASWADPTKTQRELERHLADELMRLAETGRAPTSSA</sequence>